<feature type="binding site" evidence="4">
    <location>
        <position position="48"/>
    </location>
    <ligand>
        <name>1-deoxy-D-xylulose 5-phosphate</name>
        <dbReference type="ChEBI" id="CHEBI:57792"/>
    </ligand>
</feature>
<dbReference type="NCBIfam" id="TIGR00559">
    <property type="entry name" value="pdxJ"/>
    <property type="match status" value="1"/>
</dbReference>
<dbReference type="GO" id="GO:0008615">
    <property type="term" value="P:pyridoxine biosynthetic process"/>
    <property type="evidence" value="ECO:0007669"/>
    <property type="project" value="UniProtKB-UniRule"/>
</dbReference>
<feature type="active site" description="Proton acceptor" evidence="4">
    <location>
        <position position="46"/>
    </location>
</feature>
<dbReference type="NCBIfam" id="NF003624">
    <property type="entry name" value="PRK05265.1-2"/>
    <property type="match status" value="1"/>
</dbReference>
<dbReference type="InterPro" id="IPR036130">
    <property type="entry name" value="Pyridoxine-5'_phos_synth"/>
</dbReference>
<dbReference type="EC" id="2.6.99.2" evidence="4 5"/>
<comment type="catalytic activity">
    <reaction evidence="4">
        <text>3-amino-2-oxopropyl phosphate + 1-deoxy-D-xylulose 5-phosphate = pyridoxine 5'-phosphate + phosphate + 2 H2O + H(+)</text>
        <dbReference type="Rhea" id="RHEA:15265"/>
        <dbReference type="ChEBI" id="CHEBI:15377"/>
        <dbReference type="ChEBI" id="CHEBI:15378"/>
        <dbReference type="ChEBI" id="CHEBI:43474"/>
        <dbReference type="ChEBI" id="CHEBI:57279"/>
        <dbReference type="ChEBI" id="CHEBI:57792"/>
        <dbReference type="ChEBI" id="CHEBI:58589"/>
        <dbReference type="EC" id="2.6.99.2"/>
    </reaction>
</comment>
<dbReference type="PANTHER" id="PTHR30456:SF0">
    <property type="entry name" value="PYRIDOXINE 5'-PHOSPHATE SYNTHASE"/>
    <property type="match status" value="1"/>
</dbReference>
<dbReference type="Pfam" id="PF03740">
    <property type="entry name" value="PdxJ"/>
    <property type="match status" value="1"/>
</dbReference>
<keyword evidence="1 4" id="KW-0963">Cytoplasm</keyword>
<sequence>MFTMIQLGVNIDHVATVRQARGGRNPDIVEAGQAAERGGADGITIHLREDRRHIQEEDLARLTRSLRTRINLEMAATDEMCEIALKYRPADCCIVPEKRAELTTEGGLNVAGQLERIRDVTQRLLSGGIRVSLFIDPELEQISAAYAAGAPVIELHTGRYADAETAETREKELAAIQIAAHQAHAQGIIVHAGHGLDYHTVQPIAAIPSMQELNIGHAIVARSLMWGMEESVRRMKALMREAAQ</sequence>
<dbReference type="UniPathway" id="UPA00244">
    <property type="reaction ID" value="UER00313"/>
</dbReference>
<feature type="binding site" evidence="4">
    <location>
        <position position="10"/>
    </location>
    <ligand>
        <name>3-amino-2-oxopropyl phosphate</name>
        <dbReference type="ChEBI" id="CHEBI:57279"/>
    </ligand>
</feature>
<feature type="binding site" evidence="4">
    <location>
        <begin position="216"/>
        <end position="217"/>
    </location>
    <ligand>
        <name>3-amino-2-oxopropyl phosphate</name>
        <dbReference type="ChEBI" id="CHEBI:57279"/>
    </ligand>
</feature>
<dbReference type="NCBIfam" id="NF003623">
    <property type="entry name" value="PRK05265.1-1"/>
    <property type="match status" value="1"/>
</dbReference>
<evidence type="ECO:0000256" key="5">
    <source>
        <dbReference type="NCBIfam" id="TIGR00559"/>
    </source>
</evidence>
<feature type="active site" description="Proton acceptor" evidence="4">
    <location>
        <position position="73"/>
    </location>
</feature>
<feature type="binding site" evidence="4">
    <location>
        <position position="103"/>
    </location>
    <ligand>
        <name>1-deoxy-D-xylulose 5-phosphate</name>
        <dbReference type="ChEBI" id="CHEBI:57792"/>
    </ligand>
</feature>
<dbReference type="NCBIfam" id="NF003627">
    <property type="entry name" value="PRK05265.1-5"/>
    <property type="match status" value="1"/>
</dbReference>
<dbReference type="InterPro" id="IPR013785">
    <property type="entry name" value="Aldolase_TIM"/>
</dbReference>
<dbReference type="AlphaFoldDB" id="A0A1Y2K6D5"/>
<comment type="caution">
    <text evidence="6">The sequence shown here is derived from an EMBL/GenBank/DDBJ whole genome shotgun (WGS) entry which is preliminary data.</text>
</comment>
<evidence type="ECO:0000256" key="3">
    <source>
        <dbReference type="ARBA" id="ARBA00023096"/>
    </source>
</evidence>
<dbReference type="EMBL" id="LVJN01000018">
    <property type="protein sequence ID" value="OSM05232.1"/>
    <property type="molecule type" value="Genomic_DNA"/>
</dbReference>
<dbReference type="Proteomes" id="UP000194003">
    <property type="component" value="Unassembled WGS sequence"/>
</dbReference>
<dbReference type="SUPFAM" id="SSF63892">
    <property type="entry name" value="Pyridoxine 5'-phosphate synthase"/>
    <property type="match status" value="1"/>
</dbReference>
<evidence type="ECO:0000313" key="6">
    <source>
        <dbReference type="EMBL" id="OSM05232.1"/>
    </source>
</evidence>
<proteinExistence type="inferred from homology"/>
<comment type="subunit">
    <text evidence="4">Homooctamer; tetramer of dimers.</text>
</comment>
<name>A0A1Y2K6D5_9PROT</name>
<dbReference type="HAMAP" id="MF_00279">
    <property type="entry name" value="PdxJ"/>
    <property type="match status" value="1"/>
</dbReference>
<dbReference type="Gene3D" id="3.20.20.70">
    <property type="entry name" value="Aldolase class I"/>
    <property type="match status" value="1"/>
</dbReference>
<gene>
    <name evidence="4" type="primary">pdxJ</name>
    <name evidence="6" type="ORF">MAIT1_03397</name>
</gene>
<organism evidence="6 7">
    <name type="scientific">Magnetofaba australis IT-1</name>
    <dbReference type="NCBI Taxonomy" id="1434232"/>
    <lineage>
        <taxon>Bacteria</taxon>
        <taxon>Pseudomonadati</taxon>
        <taxon>Pseudomonadota</taxon>
        <taxon>Magnetococcia</taxon>
        <taxon>Magnetococcales</taxon>
        <taxon>Magnetococcaceae</taxon>
        <taxon>Magnetofaba</taxon>
    </lineage>
</organism>
<feature type="binding site" evidence="4">
    <location>
        <position position="195"/>
    </location>
    <ligand>
        <name>3-amino-2-oxopropyl phosphate</name>
        <dbReference type="ChEBI" id="CHEBI:57279"/>
    </ligand>
</feature>
<dbReference type="NCBIfam" id="NF003625">
    <property type="entry name" value="PRK05265.1-3"/>
    <property type="match status" value="1"/>
</dbReference>
<keyword evidence="2 4" id="KW-0808">Transferase</keyword>
<feature type="site" description="Transition state stabilizer" evidence="4">
    <location>
        <position position="154"/>
    </location>
</feature>
<keyword evidence="7" id="KW-1185">Reference proteome</keyword>
<dbReference type="InterPro" id="IPR004569">
    <property type="entry name" value="PyrdxlP_synth_PdxJ"/>
</dbReference>
<dbReference type="PANTHER" id="PTHR30456">
    <property type="entry name" value="PYRIDOXINE 5'-PHOSPHATE SYNTHASE"/>
    <property type="match status" value="1"/>
</dbReference>
<feature type="binding site" evidence="4">
    <location>
        <position position="21"/>
    </location>
    <ligand>
        <name>3-amino-2-oxopropyl phosphate</name>
        <dbReference type="ChEBI" id="CHEBI:57279"/>
    </ligand>
</feature>
<protein>
    <recommendedName>
        <fullName evidence="4 5">Pyridoxine 5'-phosphate synthase</fullName>
        <shortName evidence="4">PNP synthase</shortName>
        <ecNumber evidence="4 5">2.6.99.2</ecNumber>
    </recommendedName>
</protein>
<comment type="function">
    <text evidence="4">Catalyzes the complicated ring closure reaction between the two acyclic compounds 1-deoxy-D-xylulose-5-phosphate (DXP) and 3-amino-2-oxopropyl phosphate (1-amino-acetone-3-phosphate or AAP) to form pyridoxine 5'-phosphate (PNP) and inorganic phosphate.</text>
</comment>
<keyword evidence="3 4" id="KW-0664">Pyridoxine biosynthesis</keyword>
<evidence type="ECO:0000256" key="2">
    <source>
        <dbReference type="ARBA" id="ARBA00022679"/>
    </source>
</evidence>
<feature type="binding site" evidence="4">
    <location>
        <position position="53"/>
    </location>
    <ligand>
        <name>1-deoxy-D-xylulose 5-phosphate</name>
        <dbReference type="ChEBI" id="CHEBI:57792"/>
    </ligand>
</feature>
<accession>A0A1Y2K6D5</accession>
<feature type="binding site" evidence="4">
    <location>
        <begin position="12"/>
        <end position="13"/>
    </location>
    <ligand>
        <name>1-deoxy-D-xylulose 5-phosphate</name>
        <dbReference type="ChEBI" id="CHEBI:57792"/>
    </ligand>
</feature>
<dbReference type="GO" id="GO:0033856">
    <property type="term" value="F:pyridoxine 5'-phosphate synthase activity"/>
    <property type="evidence" value="ECO:0007669"/>
    <property type="project" value="UniProtKB-UniRule"/>
</dbReference>
<evidence type="ECO:0000313" key="7">
    <source>
        <dbReference type="Proteomes" id="UP000194003"/>
    </source>
</evidence>
<comment type="similarity">
    <text evidence="4">Belongs to the PNP synthase family.</text>
</comment>
<comment type="subcellular location">
    <subcellularLocation>
        <location evidence="4">Cytoplasm</location>
    </subcellularLocation>
</comment>
<dbReference type="STRING" id="1434232.MAIT1_03397"/>
<feature type="active site" description="Proton donor" evidence="4">
    <location>
        <position position="194"/>
    </location>
</feature>
<comment type="pathway">
    <text evidence="4">Cofactor biosynthesis; pyridoxine 5'-phosphate biosynthesis; pyridoxine 5'-phosphate from D-erythrose 4-phosphate: step 5/5.</text>
</comment>
<reference evidence="6 7" key="1">
    <citation type="journal article" date="2016" name="BMC Genomics">
        <title>Combined genomic and structural analyses of a cultured magnetotactic bacterium reveals its niche adaptation to a dynamic environment.</title>
        <authorList>
            <person name="Araujo A.C."/>
            <person name="Morillo V."/>
            <person name="Cypriano J."/>
            <person name="Teixeira L.C."/>
            <person name="Leao P."/>
            <person name="Lyra S."/>
            <person name="Almeida L.G."/>
            <person name="Bazylinski D.A."/>
            <person name="Vasconcellos A.T."/>
            <person name="Abreu F."/>
            <person name="Lins U."/>
        </authorList>
    </citation>
    <scope>NUCLEOTIDE SEQUENCE [LARGE SCALE GENOMIC DNA]</scope>
    <source>
        <strain evidence="6 7">IT-1</strain>
    </source>
</reference>
<evidence type="ECO:0000256" key="4">
    <source>
        <dbReference type="HAMAP-Rule" id="MF_00279"/>
    </source>
</evidence>
<dbReference type="GO" id="GO:0005829">
    <property type="term" value="C:cytosol"/>
    <property type="evidence" value="ECO:0007669"/>
    <property type="project" value="TreeGrafter"/>
</dbReference>
<evidence type="ECO:0000256" key="1">
    <source>
        <dbReference type="ARBA" id="ARBA00022490"/>
    </source>
</evidence>
<dbReference type="CDD" id="cd00003">
    <property type="entry name" value="PNPsynthase"/>
    <property type="match status" value="1"/>
</dbReference>